<dbReference type="InterPro" id="IPR003439">
    <property type="entry name" value="ABC_transporter-like_ATP-bd"/>
</dbReference>
<name>A0A6M0RFV3_9CYAN</name>
<evidence type="ECO:0000256" key="1">
    <source>
        <dbReference type="ARBA" id="ARBA00005417"/>
    </source>
</evidence>
<dbReference type="Proteomes" id="UP000481033">
    <property type="component" value="Unassembled WGS sequence"/>
</dbReference>
<evidence type="ECO:0000256" key="4">
    <source>
        <dbReference type="ARBA" id="ARBA00022840"/>
    </source>
</evidence>
<dbReference type="GO" id="GO:0140359">
    <property type="term" value="F:ABC-type transporter activity"/>
    <property type="evidence" value="ECO:0007669"/>
    <property type="project" value="InterPro"/>
</dbReference>
<evidence type="ECO:0000313" key="6">
    <source>
        <dbReference type="EMBL" id="NEZ54622.1"/>
    </source>
</evidence>
<dbReference type="Gene3D" id="2.70.50.60">
    <property type="entry name" value="abc- transporter (atp binding component) like domain"/>
    <property type="match status" value="1"/>
</dbReference>
<dbReference type="Gene3D" id="3.40.50.300">
    <property type="entry name" value="P-loop containing nucleotide triphosphate hydrolases"/>
    <property type="match status" value="1"/>
</dbReference>
<dbReference type="AlphaFoldDB" id="A0A6M0RFV3"/>
<dbReference type="InterPro" id="IPR050683">
    <property type="entry name" value="Bact_Polysacc_Export_ATP-bd"/>
</dbReference>
<comment type="caution">
    <text evidence="6">The sequence shown here is derived from an EMBL/GenBank/DDBJ whole genome shotgun (WGS) entry which is preliminary data.</text>
</comment>
<dbReference type="PANTHER" id="PTHR46743:SF2">
    <property type="entry name" value="TEICHOIC ACIDS EXPORT ATP-BINDING PROTEIN TAGH"/>
    <property type="match status" value="1"/>
</dbReference>
<gene>
    <name evidence="6" type="ORF">DXZ20_02725</name>
</gene>
<dbReference type="EMBL" id="QXHD01000003">
    <property type="protein sequence ID" value="NEZ54622.1"/>
    <property type="molecule type" value="Genomic_DNA"/>
</dbReference>
<dbReference type="InterPro" id="IPR003593">
    <property type="entry name" value="AAA+_ATPase"/>
</dbReference>
<dbReference type="PANTHER" id="PTHR46743">
    <property type="entry name" value="TEICHOIC ACIDS EXPORT ATP-BINDING PROTEIN TAGH"/>
    <property type="match status" value="1"/>
</dbReference>
<proteinExistence type="inferred from homology"/>
<keyword evidence="3" id="KW-0547">Nucleotide-binding</keyword>
<dbReference type="GO" id="GO:0016887">
    <property type="term" value="F:ATP hydrolysis activity"/>
    <property type="evidence" value="ECO:0007669"/>
    <property type="project" value="InterPro"/>
</dbReference>
<reference evidence="6 7" key="1">
    <citation type="journal article" date="2020" name="Microb. Ecol.">
        <title>Ecogenomics of the Marine Benthic Filamentous Cyanobacterium Adonisia.</title>
        <authorList>
            <person name="Walter J.M."/>
            <person name="Coutinho F.H."/>
            <person name="Leomil L."/>
            <person name="Hargreaves P.I."/>
            <person name="Campeao M.E."/>
            <person name="Vieira V.V."/>
            <person name="Silva B.S."/>
            <person name="Fistarol G.O."/>
            <person name="Salomon P.S."/>
            <person name="Sawabe T."/>
            <person name="Mino S."/>
            <person name="Hosokawa M."/>
            <person name="Miyashita H."/>
            <person name="Maruyama F."/>
            <person name="van Verk M.C."/>
            <person name="Dutilh B.E."/>
            <person name="Thompson C.C."/>
            <person name="Thompson F.L."/>
        </authorList>
    </citation>
    <scope>NUCLEOTIDE SEQUENCE [LARGE SCALE GENOMIC DNA]</scope>
    <source>
        <strain evidence="6 7">CCMR0081</strain>
    </source>
</reference>
<dbReference type="InterPro" id="IPR015860">
    <property type="entry name" value="ABC_transpr_TagH-like"/>
</dbReference>
<dbReference type="CDD" id="cd10147">
    <property type="entry name" value="Wzt_C-like"/>
    <property type="match status" value="1"/>
</dbReference>
<dbReference type="PROSITE" id="PS50893">
    <property type="entry name" value="ABC_TRANSPORTER_2"/>
    <property type="match status" value="1"/>
</dbReference>
<dbReference type="InterPro" id="IPR017871">
    <property type="entry name" value="ABC_transporter-like_CS"/>
</dbReference>
<dbReference type="GO" id="GO:0005524">
    <property type="term" value="F:ATP binding"/>
    <property type="evidence" value="ECO:0007669"/>
    <property type="project" value="UniProtKB-KW"/>
</dbReference>
<sequence length="466" mass="51982">MADNISISLENVSKVFKRYQRPADRLKEILLPGKTYAKEFWALRDISLEILRGETWGIIGRNGAGKSTLLKIIAGTLQPTSGIVQVNGRVSALLELGSGFNPEFTGRQNVFFNGRLLGLSQVEIEERFEEIAAFADIGNFIDQPVKTYSSGMFVRLAFAVAINVNPDVLIIDEALAVGDGIFVHKCIGKVKSFQDSGGTILFVSHDTGSVNRLCSNCVWLKDGHVAEIGLPVNVSKSYQAWTYEQINTELEKNQLNSKHIKQPSNESKRIDKLDGKEIHKDIDLDHKQSASTSPVLNSYTQKEYMSFPASDRCGTGRCEITQIRLLGKGGSETNFFMPGDKFSIIIECVAHDRVESPIVGVQMFDRLRAPMIGWNTAQYGCKLNPLHIGETVRVSFTMNWPHIKSDNYALEPAVADGDQENHEMLDWLFTPLTFRSGEKGLTFGFLRMEDVNVICKLNSEKPIVRK</sequence>
<feature type="domain" description="ABC transporter" evidence="5">
    <location>
        <begin position="7"/>
        <end position="247"/>
    </location>
</feature>
<dbReference type="CDD" id="cd03220">
    <property type="entry name" value="ABC_KpsT_Wzt"/>
    <property type="match status" value="1"/>
</dbReference>
<dbReference type="SUPFAM" id="SSF52540">
    <property type="entry name" value="P-loop containing nucleoside triphosphate hydrolases"/>
    <property type="match status" value="1"/>
</dbReference>
<evidence type="ECO:0000259" key="5">
    <source>
        <dbReference type="PROSITE" id="PS50893"/>
    </source>
</evidence>
<dbReference type="InterPro" id="IPR027417">
    <property type="entry name" value="P-loop_NTPase"/>
</dbReference>
<evidence type="ECO:0000256" key="3">
    <source>
        <dbReference type="ARBA" id="ARBA00022741"/>
    </source>
</evidence>
<dbReference type="Pfam" id="PF00005">
    <property type="entry name" value="ABC_tran"/>
    <property type="match status" value="1"/>
</dbReference>
<protein>
    <submittedName>
        <fullName evidence="6">ABC transporter ATP-binding protein</fullName>
    </submittedName>
</protein>
<organism evidence="6 7">
    <name type="scientific">Adonisia turfae CCMR0081</name>
    <dbReference type="NCBI Taxonomy" id="2292702"/>
    <lineage>
        <taxon>Bacteria</taxon>
        <taxon>Bacillati</taxon>
        <taxon>Cyanobacteriota</taxon>
        <taxon>Adonisia</taxon>
        <taxon>Adonisia turfae</taxon>
    </lineage>
</organism>
<comment type="similarity">
    <text evidence="1">Belongs to the ABC transporter superfamily.</text>
</comment>
<evidence type="ECO:0000256" key="2">
    <source>
        <dbReference type="ARBA" id="ARBA00022448"/>
    </source>
</evidence>
<evidence type="ECO:0000313" key="7">
    <source>
        <dbReference type="Proteomes" id="UP000481033"/>
    </source>
</evidence>
<accession>A0A6M0RFV3</accession>
<dbReference type="PROSITE" id="PS00211">
    <property type="entry name" value="ABC_TRANSPORTER_1"/>
    <property type="match status" value="1"/>
</dbReference>
<dbReference type="GO" id="GO:0016020">
    <property type="term" value="C:membrane"/>
    <property type="evidence" value="ECO:0007669"/>
    <property type="project" value="InterPro"/>
</dbReference>
<keyword evidence="4 6" id="KW-0067">ATP-binding</keyword>
<keyword evidence="7" id="KW-1185">Reference proteome</keyword>
<keyword evidence="2" id="KW-0813">Transport</keyword>
<dbReference type="Pfam" id="PF14524">
    <property type="entry name" value="Wzt_C"/>
    <property type="match status" value="1"/>
</dbReference>
<dbReference type="RefSeq" id="WP_163662362.1">
    <property type="nucleotide sequence ID" value="NZ_QXHD01000003.1"/>
</dbReference>
<dbReference type="SMART" id="SM00382">
    <property type="entry name" value="AAA"/>
    <property type="match status" value="1"/>
</dbReference>
<dbReference type="InterPro" id="IPR029439">
    <property type="entry name" value="Wzt_C"/>
</dbReference>